<gene>
    <name evidence="1" type="ORF">NC99_30110</name>
</gene>
<dbReference type="STRING" id="1409788.NC99_30110"/>
<sequence>MWIREGNSHADMVQNLVELAVLGEKSSGPLSQINFDSTLLAGKARTICEYGS</sequence>
<evidence type="ECO:0000313" key="1">
    <source>
        <dbReference type="EMBL" id="KOH44205.1"/>
    </source>
</evidence>
<accession>A0A0L8V6V3</accession>
<reference evidence="2" key="1">
    <citation type="submission" date="2015-07" db="EMBL/GenBank/DDBJ databases">
        <title>Genome sequencing of Sunxiuqinia dokdonensis strain SK.</title>
        <authorList>
            <person name="Ahn S."/>
            <person name="Kim B.-C."/>
        </authorList>
    </citation>
    <scope>NUCLEOTIDE SEQUENCE [LARGE SCALE GENOMIC DNA]</scope>
    <source>
        <strain evidence="2">SK</strain>
    </source>
</reference>
<dbReference type="AlphaFoldDB" id="A0A0L8V6V3"/>
<comment type="caution">
    <text evidence="1">The sequence shown here is derived from an EMBL/GenBank/DDBJ whole genome shotgun (WGS) entry which is preliminary data.</text>
</comment>
<keyword evidence="2" id="KW-1185">Reference proteome</keyword>
<name>A0A0L8V6V3_9BACT</name>
<dbReference type="Proteomes" id="UP000036958">
    <property type="component" value="Unassembled WGS sequence"/>
</dbReference>
<evidence type="ECO:0000313" key="2">
    <source>
        <dbReference type="Proteomes" id="UP000036958"/>
    </source>
</evidence>
<dbReference type="EMBL" id="LGIA01000170">
    <property type="protein sequence ID" value="KOH44205.1"/>
    <property type="molecule type" value="Genomic_DNA"/>
</dbReference>
<organism evidence="1 2">
    <name type="scientific">Sunxiuqinia dokdonensis</name>
    <dbReference type="NCBI Taxonomy" id="1409788"/>
    <lineage>
        <taxon>Bacteria</taxon>
        <taxon>Pseudomonadati</taxon>
        <taxon>Bacteroidota</taxon>
        <taxon>Bacteroidia</taxon>
        <taxon>Marinilabiliales</taxon>
        <taxon>Prolixibacteraceae</taxon>
        <taxon>Sunxiuqinia</taxon>
    </lineage>
</organism>
<proteinExistence type="predicted"/>
<protein>
    <submittedName>
        <fullName evidence="1">Uncharacterized protein</fullName>
    </submittedName>
</protein>